<dbReference type="EMBL" id="KZ996187">
    <property type="protein sequence ID" value="RKO89278.1"/>
    <property type="molecule type" value="Genomic_DNA"/>
</dbReference>
<keyword evidence="3" id="KW-1185">Reference proteome</keyword>
<evidence type="ECO:0000313" key="3">
    <source>
        <dbReference type="Proteomes" id="UP000269721"/>
    </source>
</evidence>
<proteinExistence type="predicted"/>
<evidence type="ECO:0000313" key="2">
    <source>
        <dbReference type="EMBL" id="RKO89278.1"/>
    </source>
</evidence>
<gene>
    <name evidence="2" type="ORF">BDK51DRAFT_47575</name>
</gene>
<reference evidence="3" key="1">
    <citation type="journal article" date="2018" name="Nat. Microbiol.">
        <title>Leveraging single-cell genomics to expand the fungal tree of life.</title>
        <authorList>
            <person name="Ahrendt S.R."/>
            <person name="Quandt C.A."/>
            <person name="Ciobanu D."/>
            <person name="Clum A."/>
            <person name="Salamov A."/>
            <person name="Andreopoulos B."/>
            <person name="Cheng J.F."/>
            <person name="Woyke T."/>
            <person name="Pelin A."/>
            <person name="Henrissat B."/>
            <person name="Reynolds N.K."/>
            <person name="Benny G.L."/>
            <person name="Smith M.E."/>
            <person name="James T.Y."/>
            <person name="Grigoriev I.V."/>
        </authorList>
    </citation>
    <scope>NUCLEOTIDE SEQUENCE [LARGE SCALE GENOMIC DNA]</scope>
</reference>
<protein>
    <submittedName>
        <fullName evidence="2">Uncharacterized protein</fullName>
    </submittedName>
</protein>
<evidence type="ECO:0000256" key="1">
    <source>
        <dbReference type="SAM" id="MobiDB-lite"/>
    </source>
</evidence>
<dbReference type="Proteomes" id="UP000269721">
    <property type="component" value="Unassembled WGS sequence"/>
</dbReference>
<feature type="region of interest" description="Disordered" evidence="1">
    <location>
        <begin position="1"/>
        <end position="53"/>
    </location>
</feature>
<sequence length="233" mass="24892">MSRMVVGGRVFHRRRSSHLDTGAGKAEQPLSSTAPRLPQGKGDVASTRSGSSTFGSDFDCELSPCRRLHLEMYEMAQPALRPMRASPGFPFLATSPHNRILPNTLPPACHHAPSNPSATMSRKPRAPTGPKLTLNNTAGERLIGIFEGHSEPLDADGRMPDGRGRHIVILAHGLGAKTLFSSLSVSISLVSAICSRLSSRRSDVSTAFFSRRDCAAGSSSARLRHPENSTGAT</sequence>
<dbReference type="AlphaFoldDB" id="A0A4P9WDH5"/>
<dbReference type="OrthoDB" id="9988524at2759"/>
<accession>A0A4P9WDH5</accession>
<name>A0A4P9WDH5_9FUNG</name>
<organism evidence="2 3">
    <name type="scientific">Blyttiomyces helicus</name>
    <dbReference type="NCBI Taxonomy" id="388810"/>
    <lineage>
        <taxon>Eukaryota</taxon>
        <taxon>Fungi</taxon>
        <taxon>Fungi incertae sedis</taxon>
        <taxon>Chytridiomycota</taxon>
        <taxon>Chytridiomycota incertae sedis</taxon>
        <taxon>Chytridiomycetes</taxon>
        <taxon>Chytridiomycetes incertae sedis</taxon>
        <taxon>Blyttiomyces</taxon>
    </lineage>
</organism>
<feature type="region of interest" description="Disordered" evidence="1">
    <location>
        <begin position="111"/>
        <end position="134"/>
    </location>
</feature>